<protein>
    <submittedName>
        <fullName evidence="2">Uncharacterized protein</fullName>
    </submittedName>
</protein>
<sequence length="281" mass="31922">MSEILDWIARTSHDFWEWIGKTNPDTWAAAAGWTTACIAVIASVAAFRQVRIAREVREEQAQPYVVAFMEPSQAEQHILELAIKNFGTTAAHDVRVESNPPLVRTASEHEKESETVKLFDIMPVMAPGQEWRIFWDSTLRRKDAGLPDRFEITIYYKDSHSKEMKPTKAVLDWTVYKSRMWVSTYGQHHAAKALREISSTVSRWSEFGGGLKVFSRDGDAKDEARKLTPEDLQRLEDINDRVLGRKKDPELPAPESPTVNPAGEPESLPALTEDQQDSEKE</sequence>
<keyword evidence="3" id="KW-1185">Reference proteome</keyword>
<dbReference type="OrthoDB" id="3700439at2"/>
<dbReference type="Proteomes" id="UP000245697">
    <property type="component" value="Unassembled WGS sequence"/>
</dbReference>
<reference evidence="2 3" key="1">
    <citation type="submission" date="2018-05" db="EMBL/GenBank/DDBJ databases">
        <title>Genomic Encyclopedia of Archaeal and Bacterial Type Strains, Phase II (KMG-II): from individual species to whole genera.</title>
        <authorList>
            <person name="Goeker M."/>
        </authorList>
    </citation>
    <scope>NUCLEOTIDE SEQUENCE [LARGE SCALE GENOMIC DNA]</scope>
    <source>
        <strain evidence="2 3">DSM 45184</strain>
    </source>
</reference>
<dbReference type="EMBL" id="QGGR01000039">
    <property type="protein sequence ID" value="PWK30310.1"/>
    <property type="molecule type" value="Genomic_DNA"/>
</dbReference>
<feature type="compositionally biased region" description="Basic and acidic residues" evidence="1">
    <location>
        <begin position="229"/>
        <end position="250"/>
    </location>
</feature>
<evidence type="ECO:0000313" key="3">
    <source>
        <dbReference type="Proteomes" id="UP000245697"/>
    </source>
</evidence>
<proteinExistence type="predicted"/>
<evidence type="ECO:0000256" key="1">
    <source>
        <dbReference type="SAM" id="MobiDB-lite"/>
    </source>
</evidence>
<organism evidence="2 3">
    <name type="scientific">Actinoplanes xinjiangensis</name>
    <dbReference type="NCBI Taxonomy" id="512350"/>
    <lineage>
        <taxon>Bacteria</taxon>
        <taxon>Bacillati</taxon>
        <taxon>Actinomycetota</taxon>
        <taxon>Actinomycetes</taxon>
        <taxon>Micromonosporales</taxon>
        <taxon>Micromonosporaceae</taxon>
        <taxon>Actinoplanes</taxon>
    </lineage>
</organism>
<gene>
    <name evidence="2" type="ORF">BC793_13933</name>
</gene>
<dbReference type="AlphaFoldDB" id="A0A316F2M6"/>
<feature type="region of interest" description="Disordered" evidence="1">
    <location>
        <begin position="229"/>
        <end position="281"/>
    </location>
</feature>
<accession>A0A316F2M6</accession>
<name>A0A316F2M6_9ACTN</name>
<comment type="caution">
    <text evidence="2">The sequence shown here is derived from an EMBL/GenBank/DDBJ whole genome shotgun (WGS) entry which is preliminary data.</text>
</comment>
<dbReference type="RefSeq" id="WP_146246744.1">
    <property type="nucleotide sequence ID" value="NZ_BONA01000094.1"/>
</dbReference>
<evidence type="ECO:0000313" key="2">
    <source>
        <dbReference type="EMBL" id="PWK30310.1"/>
    </source>
</evidence>